<proteinExistence type="predicted"/>
<dbReference type="EMBL" id="RCCJ01000001">
    <property type="protein sequence ID" value="RLJ71207.1"/>
    <property type="molecule type" value="Genomic_DNA"/>
</dbReference>
<dbReference type="PRINTS" id="PR01434">
    <property type="entry name" value="NADHDHGNASE5"/>
</dbReference>
<dbReference type="OrthoDB" id="9807568at2"/>
<evidence type="ECO:0000256" key="2">
    <source>
        <dbReference type="ARBA" id="ARBA00022692"/>
    </source>
</evidence>
<feature type="transmembrane region" description="Helical" evidence="6">
    <location>
        <begin position="556"/>
        <end position="572"/>
    </location>
</feature>
<feature type="transmembrane region" description="Helical" evidence="6">
    <location>
        <begin position="647"/>
        <end position="667"/>
    </location>
</feature>
<evidence type="ECO:0000256" key="5">
    <source>
        <dbReference type="RuleBase" id="RU000320"/>
    </source>
</evidence>
<evidence type="ECO:0000259" key="7">
    <source>
        <dbReference type="Pfam" id="PF00361"/>
    </source>
</evidence>
<feature type="transmembrane region" description="Helical" evidence="6">
    <location>
        <begin position="688"/>
        <end position="708"/>
    </location>
</feature>
<evidence type="ECO:0000256" key="1">
    <source>
        <dbReference type="ARBA" id="ARBA00004127"/>
    </source>
</evidence>
<feature type="transmembrane region" description="Helical" evidence="6">
    <location>
        <begin position="462"/>
        <end position="488"/>
    </location>
</feature>
<evidence type="ECO:0000256" key="4">
    <source>
        <dbReference type="ARBA" id="ARBA00023136"/>
    </source>
</evidence>
<dbReference type="GO" id="GO:0042773">
    <property type="term" value="P:ATP synthesis coupled electron transport"/>
    <property type="evidence" value="ECO:0007669"/>
    <property type="project" value="InterPro"/>
</dbReference>
<feature type="transmembrane region" description="Helical" evidence="6">
    <location>
        <begin position="62"/>
        <end position="82"/>
    </location>
</feature>
<dbReference type="GO" id="GO:0015990">
    <property type="term" value="P:electron transport coupled proton transport"/>
    <property type="evidence" value="ECO:0007669"/>
    <property type="project" value="TreeGrafter"/>
</dbReference>
<evidence type="ECO:0000313" key="9">
    <source>
        <dbReference type="EMBL" id="RLJ71207.1"/>
    </source>
</evidence>
<keyword evidence="10" id="KW-1185">Reference proteome</keyword>
<feature type="domain" description="NADH-Ubiquinone oxidoreductase (complex I) chain 5 N-terminal" evidence="8">
    <location>
        <begin position="59"/>
        <end position="100"/>
    </location>
</feature>
<dbReference type="PANTHER" id="PTHR42829">
    <property type="entry name" value="NADH-UBIQUINONE OXIDOREDUCTASE CHAIN 5"/>
    <property type="match status" value="1"/>
</dbReference>
<keyword evidence="2 5" id="KW-0812">Transmembrane</keyword>
<feature type="transmembrane region" description="Helical" evidence="6">
    <location>
        <begin position="194"/>
        <end position="215"/>
    </location>
</feature>
<evidence type="ECO:0000259" key="8">
    <source>
        <dbReference type="Pfam" id="PF00662"/>
    </source>
</evidence>
<dbReference type="Proteomes" id="UP000267841">
    <property type="component" value="Unassembled WGS sequence"/>
</dbReference>
<feature type="transmembrane region" description="Helical" evidence="6">
    <location>
        <begin position="32"/>
        <end position="50"/>
    </location>
</feature>
<dbReference type="InterPro" id="IPR001516">
    <property type="entry name" value="Proton_antipo_N"/>
</dbReference>
<feature type="transmembrane region" description="Helical" evidence="6">
    <location>
        <begin position="714"/>
        <end position="739"/>
    </location>
</feature>
<evidence type="ECO:0000313" key="10">
    <source>
        <dbReference type="Proteomes" id="UP000267841"/>
    </source>
</evidence>
<feature type="transmembrane region" description="Helical" evidence="6">
    <location>
        <begin position="227"/>
        <end position="245"/>
    </location>
</feature>
<keyword evidence="3 6" id="KW-1133">Transmembrane helix</keyword>
<dbReference type="GO" id="GO:0012505">
    <property type="term" value="C:endomembrane system"/>
    <property type="evidence" value="ECO:0007669"/>
    <property type="project" value="UniProtKB-SubCell"/>
</dbReference>
<dbReference type="GO" id="GO:0016020">
    <property type="term" value="C:membrane"/>
    <property type="evidence" value="ECO:0007669"/>
    <property type="project" value="UniProtKB-SubCell"/>
</dbReference>
<feature type="transmembrane region" description="Helical" evidence="6">
    <location>
        <begin position="578"/>
        <end position="596"/>
    </location>
</feature>
<feature type="transmembrane region" description="Helical" evidence="6">
    <location>
        <begin position="149"/>
        <end position="172"/>
    </location>
</feature>
<protein>
    <submittedName>
        <fullName evidence="9">NADH-quinone oxidoreductase subunit L</fullName>
    </submittedName>
</protein>
<gene>
    <name evidence="9" type="ORF">BCF55_1506</name>
</gene>
<feature type="transmembrane region" description="Helical" evidence="6">
    <location>
        <begin position="421"/>
        <end position="441"/>
    </location>
</feature>
<organism evidence="9 10">
    <name type="scientific">Hydrogenivirga caldilitoris</name>
    <dbReference type="NCBI Taxonomy" id="246264"/>
    <lineage>
        <taxon>Bacteria</taxon>
        <taxon>Pseudomonadati</taxon>
        <taxon>Aquificota</taxon>
        <taxon>Aquificia</taxon>
        <taxon>Aquificales</taxon>
        <taxon>Aquificaceae</taxon>
        <taxon>Hydrogenivirga</taxon>
    </lineage>
</organism>
<comment type="subcellular location">
    <subcellularLocation>
        <location evidence="1">Endomembrane system</location>
        <topology evidence="1">Multi-pass membrane protein</topology>
    </subcellularLocation>
    <subcellularLocation>
        <location evidence="5">Membrane</location>
        <topology evidence="5">Multi-pass membrane protein</topology>
    </subcellularLocation>
</comment>
<reference evidence="9 10" key="1">
    <citation type="submission" date="2018-10" db="EMBL/GenBank/DDBJ databases">
        <title>Genomic Encyclopedia of Archaeal and Bacterial Type Strains, Phase II (KMG-II): from individual species to whole genera.</title>
        <authorList>
            <person name="Goeker M."/>
        </authorList>
    </citation>
    <scope>NUCLEOTIDE SEQUENCE [LARGE SCALE GENOMIC DNA]</scope>
    <source>
        <strain evidence="9 10">DSM 16510</strain>
    </source>
</reference>
<feature type="transmembrane region" description="Helical" evidence="6">
    <location>
        <begin position="395"/>
        <end position="415"/>
    </location>
</feature>
<dbReference type="GO" id="GO:0008137">
    <property type="term" value="F:NADH dehydrogenase (ubiquinone) activity"/>
    <property type="evidence" value="ECO:0007669"/>
    <property type="project" value="InterPro"/>
</dbReference>
<accession>A0A497XQE7</accession>
<feature type="transmembrane region" description="Helical" evidence="6">
    <location>
        <begin position="362"/>
        <end position="383"/>
    </location>
</feature>
<dbReference type="Pfam" id="PF00662">
    <property type="entry name" value="Proton_antipo_N"/>
    <property type="match status" value="1"/>
</dbReference>
<feature type="transmembrane region" description="Helical" evidence="6">
    <location>
        <begin position="257"/>
        <end position="279"/>
    </location>
</feature>
<comment type="caution">
    <text evidence="9">The sequence shown here is derived from an EMBL/GenBank/DDBJ whole genome shotgun (WGS) entry which is preliminary data.</text>
</comment>
<keyword evidence="4 6" id="KW-0472">Membrane</keyword>
<feature type="domain" description="NADH:quinone oxidoreductase/Mrp antiporter transmembrane" evidence="7">
    <location>
        <begin position="116"/>
        <end position="399"/>
    </location>
</feature>
<dbReference type="RefSeq" id="WP_121012230.1">
    <property type="nucleotide sequence ID" value="NZ_RCCJ01000001.1"/>
</dbReference>
<feature type="transmembrane region" description="Helical" evidence="6">
    <location>
        <begin position="110"/>
        <end position="137"/>
    </location>
</feature>
<dbReference type="InterPro" id="IPR003945">
    <property type="entry name" value="NU5C-like"/>
</dbReference>
<name>A0A497XQE7_9AQUI</name>
<dbReference type="InterPro" id="IPR001750">
    <property type="entry name" value="ND/Mrp_TM"/>
</dbReference>
<evidence type="ECO:0000256" key="6">
    <source>
        <dbReference type="SAM" id="Phobius"/>
    </source>
</evidence>
<sequence length="758" mass="85707">MERLVLVTVLLPLVSALVVLLVKSERLFPKISTNLTLLNFLLSLTLLIFGRGESLKAGSLELYTDNLGLLLSTYILLVSLVVHKFSEKYMADEEGYRRFYFLLDLMTGSLVLLVLSANLLVFALCWHLMGFILYYLLSQNLKRKEAVRYANLTFFTHRLADVPLLFALFLLYREFGTFSMTEIFGKALENGSEVLPLVTLLLTLSGMLKSAQFLFHHWIVYTMEGPTPVSALMHAGIVNAGAFLVNRFAPLYTHDKLGLQLAFIAGSITAIVGSVLMLLQSDIKKSLGYSTVGQMGYMVMELGVGAFALAVYHMMAHGIFKATLFLYSGNVIHTARHDPNIPEDEVYTALKRRTEITRAIPWVVYGVLTIAIPLFLVFFSHYIIEERLLEYKTSLVLLFFGWVTAAQVLISVFKLGRERPLLTALMAVLSLTVVLMGYVIVGHSLQKFLYPQERLVERIYEVAFASWEIFLFEVIFMVLVIGVGWFFIYNASRERYLPLYINLYTHFSRELYIHDIYDILKALFLRFASLTSRFSFLPAAGGSALFFLGTPSERDIMLLILALFIPLFPLSLLTSRVLYRFGLPIYLLFPLAGYALMQFYEPPQFAELIATFTFLFHSLRMFTVRNFKAVGAELYCSLMPVLYISESIYLLLAALLPLAVRLLGVFLEREFGTGEITYLKGLVAKMPLFSFLLSLFILLSYSVTLPVMTSLDGVTLLLFIAGSFFLSLALLTNAAKVLWGEPDGRFVYRDLLGGGRWT</sequence>
<feature type="transmembrane region" description="Helical" evidence="6">
    <location>
        <begin position="530"/>
        <end position="549"/>
    </location>
</feature>
<dbReference type="AlphaFoldDB" id="A0A497XQE7"/>
<feature type="transmembrane region" description="Helical" evidence="6">
    <location>
        <begin position="299"/>
        <end position="320"/>
    </location>
</feature>
<evidence type="ECO:0000256" key="3">
    <source>
        <dbReference type="ARBA" id="ARBA00022989"/>
    </source>
</evidence>
<dbReference type="Pfam" id="PF00361">
    <property type="entry name" value="Proton_antipo_M"/>
    <property type="match status" value="1"/>
</dbReference>
<dbReference type="PANTHER" id="PTHR42829:SF2">
    <property type="entry name" value="NADH-UBIQUINONE OXIDOREDUCTASE CHAIN 5"/>
    <property type="match status" value="1"/>
</dbReference>
<dbReference type="GO" id="GO:0003954">
    <property type="term" value="F:NADH dehydrogenase activity"/>
    <property type="evidence" value="ECO:0007669"/>
    <property type="project" value="TreeGrafter"/>
</dbReference>